<dbReference type="AlphaFoldDB" id="G5A0K5"/>
<dbReference type="STRING" id="1094619.G5A0K5"/>
<protein>
    <submittedName>
        <fullName evidence="1">Uncharacterized protein</fullName>
    </submittedName>
</protein>
<proteinExistence type="predicted"/>
<keyword evidence="2" id="KW-1185">Reference proteome</keyword>
<dbReference type="OMA" id="NGWYERN"/>
<evidence type="ECO:0000313" key="2">
    <source>
        <dbReference type="Proteomes" id="UP000002640"/>
    </source>
</evidence>
<dbReference type="Proteomes" id="UP000002640">
    <property type="component" value="Unassembled WGS sequence"/>
</dbReference>
<sequence>MDSVKALAMHNPDPAGELVSPKCGAKLHLGKVKQVGRELPFDRVWAKTDPNPAPMGWYERNPKFMPETQDYLSKLLEDKSFTVGSTHTVSSTGNAREHFVQYQYEQRTIVIEVVNREIFDTGDDDDEPDAGSAVPHKAGSGAWCEATLKVTIRPDDGTAYSYLAKLYRNILTNAPLPEGFSLVEPALSNYAELVVYKEAQARIRYVVEVETVKGGSSM</sequence>
<gene>
    <name evidence="1" type="ORF">PHYSODRAFT_518507</name>
</gene>
<organism evidence="1 2">
    <name type="scientific">Phytophthora sojae (strain P6497)</name>
    <name type="common">Soybean stem and root rot agent</name>
    <name type="synonym">Phytophthora megasperma f. sp. glycines</name>
    <dbReference type="NCBI Taxonomy" id="1094619"/>
    <lineage>
        <taxon>Eukaryota</taxon>
        <taxon>Sar</taxon>
        <taxon>Stramenopiles</taxon>
        <taxon>Oomycota</taxon>
        <taxon>Peronosporomycetes</taxon>
        <taxon>Peronosporales</taxon>
        <taxon>Peronosporaceae</taxon>
        <taxon>Phytophthora</taxon>
    </lineage>
</organism>
<dbReference type="RefSeq" id="XP_009533286.1">
    <property type="nucleotide sequence ID" value="XM_009534991.1"/>
</dbReference>
<dbReference type="EMBL" id="JH159158">
    <property type="protein sequence ID" value="EGZ10541.1"/>
    <property type="molecule type" value="Genomic_DNA"/>
</dbReference>
<evidence type="ECO:0000313" key="1">
    <source>
        <dbReference type="EMBL" id="EGZ10541.1"/>
    </source>
</evidence>
<reference evidence="1 2" key="1">
    <citation type="journal article" date="2006" name="Science">
        <title>Phytophthora genome sequences uncover evolutionary origins and mechanisms of pathogenesis.</title>
        <authorList>
            <person name="Tyler B.M."/>
            <person name="Tripathy S."/>
            <person name="Zhang X."/>
            <person name="Dehal P."/>
            <person name="Jiang R.H."/>
            <person name="Aerts A."/>
            <person name="Arredondo F.D."/>
            <person name="Baxter L."/>
            <person name="Bensasson D."/>
            <person name="Beynon J.L."/>
            <person name="Chapman J."/>
            <person name="Damasceno C.M."/>
            <person name="Dorrance A.E."/>
            <person name="Dou D."/>
            <person name="Dickerman A.W."/>
            <person name="Dubchak I.L."/>
            <person name="Garbelotto M."/>
            <person name="Gijzen M."/>
            <person name="Gordon S.G."/>
            <person name="Govers F."/>
            <person name="Grunwald N.J."/>
            <person name="Huang W."/>
            <person name="Ivors K.L."/>
            <person name="Jones R.W."/>
            <person name="Kamoun S."/>
            <person name="Krampis K."/>
            <person name="Lamour K.H."/>
            <person name="Lee M.K."/>
            <person name="McDonald W.H."/>
            <person name="Medina M."/>
            <person name="Meijer H.J."/>
            <person name="Nordberg E.K."/>
            <person name="Maclean D.J."/>
            <person name="Ospina-Giraldo M.D."/>
            <person name="Morris P.F."/>
            <person name="Phuntumart V."/>
            <person name="Putnam N.H."/>
            <person name="Rash S."/>
            <person name="Rose J.K."/>
            <person name="Sakihama Y."/>
            <person name="Salamov A.A."/>
            <person name="Savidor A."/>
            <person name="Scheuring C.F."/>
            <person name="Smith B.M."/>
            <person name="Sobral B.W."/>
            <person name="Terry A."/>
            <person name="Torto-Alalibo T.A."/>
            <person name="Win J."/>
            <person name="Xu Z."/>
            <person name="Zhang H."/>
            <person name="Grigoriev I.V."/>
            <person name="Rokhsar D.S."/>
            <person name="Boore J.L."/>
        </authorList>
    </citation>
    <scope>NUCLEOTIDE SEQUENCE [LARGE SCALE GENOMIC DNA]</scope>
    <source>
        <strain evidence="1 2">P6497</strain>
    </source>
</reference>
<dbReference type="KEGG" id="psoj:PHYSODRAFT_518507"/>
<accession>G5A0K5</accession>
<name>G5A0K5_PHYSP</name>
<dbReference type="GeneID" id="20660072"/>
<dbReference type="InParanoid" id="G5A0K5"/>